<reference evidence="3" key="1">
    <citation type="journal article" date="2014" name="BMC Genomics">
        <title>Genome sequencing of two Neorhizobium galegae strains reveals a noeT gene responsible for the unusual acetylation of the nodulation factors.</title>
        <authorList>
            <person name="Osterman J."/>
            <person name="Marsh J."/>
            <person name="Laine P.K."/>
            <person name="Zeng Z."/>
            <person name="Alatalo E."/>
            <person name="Sullivan J.T."/>
            <person name="Young J.P."/>
            <person name="Thomas-Oates J."/>
            <person name="Paulin L."/>
            <person name="Lindstrom K."/>
        </authorList>
    </citation>
    <scope>NUCLEOTIDE SEQUENCE [LARGE SCALE GENOMIC DNA]</scope>
    <source>
        <strain evidence="3">HAMBI 540</strain>
    </source>
</reference>
<dbReference type="EMBL" id="HG938354">
    <property type="protein sequence ID" value="CDN52068.1"/>
    <property type="molecule type" value="Genomic_DNA"/>
</dbReference>
<dbReference type="OrthoDB" id="8367921at2"/>
<dbReference type="RefSeq" id="WP_041365824.1">
    <property type="nucleotide sequence ID" value="NZ_HG938354.1"/>
</dbReference>
<dbReference type="PATRIC" id="fig|1028800.3.peg.6039"/>
<evidence type="ECO:0000313" key="3">
    <source>
        <dbReference type="Proteomes" id="UP000028181"/>
    </source>
</evidence>
<geneLocation type="plasmid" evidence="3">
    <name>II</name>
</geneLocation>
<dbReference type="HOGENOM" id="CLU_2002841_0_0_5"/>
<keyword evidence="2" id="KW-0614">Plasmid</keyword>
<dbReference type="eggNOG" id="ENOG50345KC">
    <property type="taxonomic scope" value="Bacteria"/>
</dbReference>
<evidence type="ECO:0008006" key="4">
    <source>
        <dbReference type="Google" id="ProtNLM"/>
    </source>
</evidence>
<sequence length="119" mass="12717">MVAAAVTLFLAETCLYAIASLTHAGFLVEGHEHRQAMIAEAVIAAILLLGLLSVRLRRPWSRVAATSAQSLALLGTLVGAFTIAVGIGPQTTLDYVTHVVMILILVSGLVWLVRSRIVW</sequence>
<dbReference type="GeneID" id="24260399"/>
<keyword evidence="3" id="KW-1185">Reference proteome</keyword>
<keyword evidence="1" id="KW-0812">Transmembrane</keyword>
<evidence type="ECO:0000313" key="2">
    <source>
        <dbReference type="EMBL" id="CDN52068.1"/>
    </source>
</evidence>
<feature type="transmembrane region" description="Helical" evidence="1">
    <location>
        <begin position="95"/>
        <end position="113"/>
    </location>
</feature>
<feature type="transmembrane region" description="Helical" evidence="1">
    <location>
        <begin position="34"/>
        <end position="56"/>
    </location>
</feature>
<name>A0A068T0Z3_NEOGA</name>
<dbReference type="AlphaFoldDB" id="A0A068T0Z3"/>
<proteinExistence type="predicted"/>
<accession>A0A068T0Z3</accession>
<keyword evidence="1" id="KW-1133">Transmembrane helix</keyword>
<organism evidence="2 3">
    <name type="scientific">Neorhizobium galegae bv. orientalis str. HAMBI 540</name>
    <dbReference type="NCBI Taxonomy" id="1028800"/>
    <lineage>
        <taxon>Bacteria</taxon>
        <taxon>Pseudomonadati</taxon>
        <taxon>Pseudomonadota</taxon>
        <taxon>Alphaproteobacteria</taxon>
        <taxon>Hyphomicrobiales</taxon>
        <taxon>Rhizobiaceae</taxon>
        <taxon>Rhizobium/Agrobacterium group</taxon>
        <taxon>Neorhizobium</taxon>
    </lineage>
</organism>
<gene>
    <name evidence="2" type="ORF">RG540_PA13920</name>
</gene>
<evidence type="ECO:0000256" key="1">
    <source>
        <dbReference type="SAM" id="Phobius"/>
    </source>
</evidence>
<dbReference type="Proteomes" id="UP000028181">
    <property type="component" value="Plasmid pHAMBI540a"/>
</dbReference>
<dbReference type="KEGG" id="ngg:RG540_PA13920"/>
<protein>
    <recommendedName>
        <fullName evidence="4">Integral membrane protein</fullName>
    </recommendedName>
</protein>
<feature type="transmembrane region" description="Helical" evidence="1">
    <location>
        <begin position="68"/>
        <end position="89"/>
    </location>
</feature>
<keyword evidence="1" id="KW-0472">Membrane</keyword>